<dbReference type="Pfam" id="PF03668">
    <property type="entry name" value="RapZ-like_N"/>
    <property type="match status" value="1"/>
</dbReference>
<proteinExistence type="inferred from homology"/>
<dbReference type="PANTHER" id="PTHR30448:SF0">
    <property type="entry name" value="RNASE ADAPTER PROTEIN RAPZ"/>
    <property type="match status" value="1"/>
</dbReference>
<feature type="domain" description="RapZ C-terminal" evidence="6">
    <location>
        <begin position="197"/>
        <end position="315"/>
    </location>
</feature>
<accession>A0A7M1R3H2</accession>
<dbReference type="PANTHER" id="PTHR30448">
    <property type="entry name" value="RNASE ADAPTER PROTEIN RAPZ"/>
    <property type="match status" value="1"/>
</dbReference>
<evidence type="ECO:0000256" key="3">
    <source>
        <dbReference type="ARBA" id="ARBA00023134"/>
    </source>
</evidence>
<dbReference type="RefSeq" id="WP_197555205.1">
    <property type="nucleotide sequence ID" value="NZ_CP063212.1"/>
</dbReference>
<dbReference type="InterPro" id="IPR053931">
    <property type="entry name" value="RapZ_C"/>
</dbReference>
<gene>
    <name evidence="7" type="primary">rapZ</name>
    <name evidence="7" type="ORF">INS90_05125</name>
</gene>
<dbReference type="Gene3D" id="3.40.50.300">
    <property type="entry name" value="P-loop containing nucleotide triphosphate hydrolases"/>
    <property type="match status" value="1"/>
</dbReference>
<organism evidence="7 8">
    <name type="scientific">Trueperella pecoris</name>
    <dbReference type="NCBI Taxonomy" id="2733571"/>
    <lineage>
        <taxon>Bacteria</taxon>
        <taxon>Bacillati</taxon>
        <taxon>Actinomycetota</taxon>
        <taxon>Actinomycetes</taxon>
        <taxon>Actinomycetales</taxon>
        <taxon>Actinomycetaceae</taxon>
        <taxon>Trueperella</taxon>
    </lineage>
</organism>
<evidence type="ECO:0000259" key="6">
    <source>
        <dbReference type="Pfam" id="PF22740"/>
    </source>
</evidence>
<keyword evidence="2 4" id="KW-0067">ATP-binding</keyword>
<dbReference type="GO" id="GO:0005524">
    <property type="term" value="F:ATP binding"/>
    <property type="evidence" value="ECO:0007669"/>
    <property type="project" value="UniProtKB-UniRule"/>
</dbReference>
<reference evidence="7 8" key="1">
    <citation type="submission" date="2020-10" db="EMBL/GenBank/DDBJ databases">
        <title>Trueperella pecoris sp. nov. isolated from bovine and porcine specimens.</title>
        <authorList>
            <person name="Schoenecker L."/>
            <person name="Schnydrig P."/>
            <person name="Brodard I."/>
            <person name="Thomann A."/>
            <person name="Hemphill A."/>
            <person name="Rodriguez-Campos S."/>
            <person name="Perreten V."/>
            <person name="Jores J."/>
            <person name="Kittl S."/>
        </authorList>
    </citation>
    <scope>NUCLEOTIDE SEQUENCE [LARGE SCALE GENOMIC DNA]</scope>
    <source>
        <strain evidence="7 8">19OD0592</strain>
    </source>
</reference>
<keyword evidence="3 4" id="KW-0342">GTP-binding</keyword>
<dbReference type="EMBL" id="CP063212">
    <property type="protein sequence ID" value="QOR48636.1"/>
    <property type="molecule type" value="Genomic_DNA"/>
</dbReference>
<dbReference type="InterPro" id="IPR027417">
    <property type="entry name" value="P-loop_NTPase"/>
</dbReference>
<protein>
    <submittedName>
        <fullName evidence="7">RNase adapter RapZ</fullName>
    </submittedName>
</protein>
<evidence type="ECO:0000313" key="8">
    <source>
        <dbReference type="Proteomes" id="UP000594961"/>
    </source>
</evidence>
<dbReference type="HAMAP" id="MF_00636">
    <property type="entry name" value="RapZ_like"/>
    <property type="match status" value="1"/>
</dbReference>
<dbReference type="Proteomes" id="UP000594961">
    <property type="component" value="Chromosome"/>
</dbReference>
<evidence type="ECO:0000256" key="4">
    <source>
        <dbReference type="HAMAP-Rule" id="MF_00636"/>
    </source>
</evidence>
<feature type="binding site" evidence="4">
    <location>
        <begin position="93"/>
        <end position="96"/>
    </location>
    <ligand>
        <name>GTP</name>
        <dbReference type="ChEBI" id="CHEBI:37565"/>
    </ligand>
</feature>
<sequence>MEKISHENINDTGKIPSIVPELDREAELPSTQVPEILIITGMSGAGRSRAAATLEDIGWYVVDNLPPRLLSALAGLMSPIDGQSVRRLAAVVDVRSREYFQEFVQILDQLQERKLDYRIMFLDASDEVLVRRYESVRRPHPLQGDGRLLEGIRLEREVLSQLRRRADIYIDTSTLSVHDLSRKIRQNLQKAGEDDPHLTIMSFGFKYGLPLDADHVADVRFLPNPYWVTELRHLTGKDKPVSDFVLNIDGAEEFIEGYAALLDPILEGYKHELKPYVTIAIGCTGGKHRSVAMTEKLAELMRGRGHSVRVYHRDLGRE</sequence>
<dbReference type="NCBIfam" id="NF003828">
    <property type="entry name" value="PRK05416.1"/>
    <property type="match status" value="1"/>
</dbReference>
<dbReference type="GO" id="GO:0005525">
    <property type="term" value="F:GTP binding"/>
    <property type="evidence" value="ECO:0007669"/>
    <property type="project" value="UniProtKB-UniRule"/>
</dbReference>
<dbReference type="InterPro" id="IPR005337">
    <property type="entry name" value="RapZ-like"/>
</dbReference>
<dbReference type="Pfam" id="PF22740">
    <property type="entry name" value="PapZ_C"/>
    <property type="match status" value="1"/>
</dbReference>
<dbReference type="InterPro" id="IPR053930">
    <property type="entry name" value="RapZ-like_N"/>
</dbReference>
<evidence type="ECO:0000313" key="7">
    <source>
        <dbReference type="EMBL" id="QOR48636.1"/>
    </source>
</evidence>
<name>A0A7M1R3H2_9ACTO</name>
<dbReference type="SUPFAM" id="SSF52540">
    <property type="entry name" value="P-loop containing nucleoside triphosphate hydrolases"/>
    <property type="match status" value="1"/>
</dbReference>
<evidence type="ECO:0000259" key="5">
    <source>
        <dbReference type="Pfam" id="PF03668"/>
    </source>
</evidence>
<dbReference type="PIRSF" id="PIRSF005052">
    <property type="entry name" value="P-loopkin"/>
    <property type="match status" value="1"/>
</dbReference>
<feature type="domain" description="RapZ-like N-terminal" evidence="5">
    <location>
        <begin position="35"/>
        <end position="189"/>
    </location>
</feature>
<feature type="binding site" evidence="4">
    <location>
        <begin position="41"/>
        <end position="48"/>
    </location>
    <ligand>
        <name>ATP</name>
        <dbReference type="ChEBI" id="CHEBI:30616"/>
    </ligand>
</feature>
<evidence type="ECO:0000256" key="1">
    <source>
        <dbReference type="ARBA" id="ARBA00022741"/>
    </source>
</evidence>
<dbReference type="AlphaFoldDB" id="A0A7M1R3H2"/>
<keyword evidence="1 4" id="KW-0547">Nucleotide-binding</keyword>
<evidence type="ECO:0000256" key="2">
    <source>
        <dbReference type="ARBA" id="ARBA00022840"/>
    </source>
</evidence>